<comment type="caution">
    <text evidence="1">The sequence shown here is derived from an EMBL/GenBank/DDBJ whole genome shotgun (WGS) entry which is preliminary data.</text>
</comment>
<reference evidence="1" key="1">
    <citation type="journal article" date="2023" name="GigaByte">
        <title>Genome assembly of the bearded iris, Iris pallida Lam.</title>
        <authorList>
            <person name="Bruccoleri R.E."/>
            <person name="Oakeley E.J."/>
            <person name="Faust A.M.E."/>
            <person name="Altorfer M."/>
            <person name="Dessus-Babus S."/>
            <person name="Burckhardt D."/>
            <person name="Oertli M."/>
            <person name="Naumann U."/>
            <person name="Petersen F."/>
            <person name="Wong J."/>
        </authorList>
    </citation>
    <scope>NUCLEOTIDE SEQUENCE</scope>
    <source>
        <strain evidence="1">GSM-AAB239-AS_SAM_17_03QT</strain>
    </source>
</reference>
<protein>
    <submittedName>
        <fullName evidence="1">Uncharacterized protein</fullName>
    </submittedName>
</protein>
<accession>A0AAX6GPC5</accession>
<reference evidence="1" key="2">
    <citation type="submission" date="2023-04" db="EMBL/GenBank/DDBJ databases">
        <authorList>
            <person name="Bruccoleri R.E."/>
            <person name="Oakeley E.J."/>
            <person name="Faust A.-M."/>
            <person name="Dessus-Babus S."/>
            <person name="Altorfer M."/>
            <person name="Burckhardt D."/>
            <person name="Oertli M."/>
            <person name="Naumann U."/>
            <person name="Petersen F."/>
            <person name="Wong J."/>
        </authorList>
    </citation>
    <scope>NUCLEOTIDE SEQUENCE</scope>
    <source>
        <strain evidence="1">GSM-AAB239-AS_SAM_17_03QT</strain>
        <tissue evidence="1">Leaf</tissue>
    </source>
</reference>
<gene>
    <name evidence="1" type="ORF">M6B38_353500</name>
</gene>
<sequence>MTLLFSEHENDSTSRASSSIKLALAACITYLAPQQDM</sequence>
<proteinExistence type="predicted"/>
<dbReference type="AlphaFoldDB" id="A0AAX6GPC5"/>
<evidence type="ECO:0000313" key="1">
    <source>
        <dbReference type="EMBL" id="KAJ6830639.1"/>
    </source>
</evidence>
<keyword evidence="2" id="KW-1185">Reference proteome</keyword>
<organism evidence="1 2">
    <name type="scientific">Iris pallida</name>
    <name type="common">Sweet iris</name>
    <dbReference type="NCBI Taxonomy" id="29817"/>
    <lineage>
        <taxon>Eukaryota</taxon>
        <taxon>Viridiplantae</taxon>
        <taxon>Streptophyta</taxon>
        <taxon>Embryophyta</taxon>
        <taxon>Tracheophyta</taxon>
        <taxon>Spermatophyta</taxon>
        <taxon>Magnoliopsida</taxon>
        <taxon>Liliopsida</taxon>
        <taxon>Asparagales</taxon>
        <taxon>Iridaceae</taxon>
        <taxon>Iridoideae</taxon>
        <taxon>Irideae</taxon>
        <taxon>Iris</taxon>
    </lineage>
</organism>
<dbReference type="EMBL" id="JANAVB010017393">
    <property type="protein sequence ID" value="KAJ6830639.1"/>
    <property type="molecule type" value="Genomic_DNA"/>
</dbReference>
<evidence type="ECO:0000313" key="2">
    <source>
        <dbReference type="Proteomes" id="UP001140949"/>
    </source>
</evidence>
<dbReference type="Proteomes" id="UP001140949">
    <property type="component" value="Unassembled WGS sequence"/>
</dbReference>
<name>A0AAX6GPC5_IRIPA</name>